<comment type="caution">
    <text evidence="2">The sequence shown here is derived from an EMBL/GenBank/DDBJ whole genome shotgun (WGS) entry which is preliminary data.</text>
</comment>
<dbReference type="EMBL" id="JAINDJ010000005">
    <property type="protein sequence ID" value="KAG9446199.1"/>
    <property type="molecule type" value="Genomic_DNA"/>
</dbReference>
<feature type="region of interest" description="Disordered" evidence="1">
    <location>
        <begin position="79"/>
        <end position="98"/>
    </location>
</feature>
<sequence>MGLVPDMREAFEIAGWVVYDSPTLLRSKACGCDRSETLDVCLQNFILKMDVNREKGRVLLLGCRNWVIQIRFGHCSWASRSPQGAGEKPWVAHVRSRG</sequence>
<dbReference type="AlphaFoldDB" id="A0AAV7ED39"/>
<evidence type="ECO:0000313" key="2">
    <source>
        <dbReference type="EMBL" id="KAG9446199.1"/>
    </source>
</evidence>
<protein>
    <submittedName>
        <fullName evidence="2">Uncharacterized protein</fullName>
    </submittedName>
</protein>
<reference evidence="2 3" key="1">
    <citation type="submission" date="2021-07" db="EMBL/GenBank/DDBJ databases">
        <title>The Aristolochia fimbriata genome: insights into angiosperm evolution, floral development and chemical biosynthesis.</title>
        <authorList>
            <person name="Jiao Y."/>
        </authorList>
    </citation>
    <scope>NUCLEOTIDE SEQUENCE [LARGE SCALE GENOMIC DNA]</scope>
    <source>
        <strain evidence="2">IBCAS-2021</strain>
        <tissue evidence="2">Leaf</tissue>
    </source>
</reference>
<gene>
    <name evidence="2" type="ORF">H6P81_012327</name>
</gene>
<evidence type="ECO:0000256" key="1">
    <source>
        <dbReference type="SAM" id="MobiDB-lite"/>
    </source>
</evidence>
<keyword evidence="3" id="KW-1185">Reference proteome</keyword>
<organism evidence="2 3">
    <name type="scientific">Aristolochia fimbriata</name>
    <name type="common">White veined hardy Dutchman's pipe vine</name>
    <dbReference type="NCBI Taxonomy" id="158543"/>
    <lineage>
        <taxon>Eukaryota</taxon>
        <taxon>Viridiplantae</taxon>
        <taxon>Streptophyta</taxon>
        <taxon>Embryophyta</taxon>
        <taxon>Tracheophyta</taxon>
        <taxon>Spermatophyta</taxon>
        <taxon>Magnoliopsida</taxon>
        <taxon>Magnoliidae</taxon>
        <taxon>Piperales</taxon>
        <taxon>Aristolochiaceae</taxon>
        <taxon>Aristolochia</taxon>
    </lineage>
</organism>
<evidence type="ECO:0000313" key="3">
    <source>
        <dbReference type="Proteomes" id="UP000825729"/>
    </source>
</evidence>
<dbReference type="Proteomes" id="UP000825729">
    <property type="component" value="Unassembled WGS sequence"/>
</dbReference>
<name>A0AAV7ED39_ARIFI</name>
<proteinExistence type="predicted"/>
<accession>A0AAV7ED39</accession>